<keyword evidence="4" id="KW-0410">Iron transport</keyword>
<keyword evidence="5 11" id="KW-0812">Transmembrane</keyword>
<sequence>MKKHSYKTLLLTTLISVSTANSIYAKDNQNLGDVIIQGSKLERSLQETTSSIQVFNDIDFLNSSSLNDMYDIFEQTSNINRSGKYGFNIRGISTVGIAGTYMGPRTIDVSIDGVSQGSNASKQGAISTWDMQQVEVIKGPQSTTQGRNALAGAVVLKTKDPEFIPNGAVQVDYGTHNNRQFSVMQTGPITDNLAFRLSVDHKYSGGFVTNKNIRGDKFNESEITNVRGKLLYKFDNDATVLLNLSKLKYDDSGNTNVTKDRKSLWNSDGHYNTDAVSHSIEIDYPINENWSMKSITSFTDETLDRLSDFDKLDGNALANMDRRNKSINQEIRFNYKTENSKSVIGLYHSQGKGTDDRKVTDLNGATTFGVPGLLLSYQQDLEEKFKNSAIYFNTDYYLTDNLTLILGARLDRDTRENSSNIDAQRTTNLGGLNPIIDSRLAALARGDIDAKKNSNNFLPKLGFNYKWNDNIHTGFVYSKGYRPGGMSVNPISALAKEYEAEFTNNYELSFKSLWLDKRLSLNANIFYTTWKDQQVSEQGASSSPFDINVVNAGKSTLKGIELDSKYQLNSEIDLYANIGYLKATYDEYEDRANDYKGNELIKNPKVTGNIGANYRNSSGYFIGGNINYVGSQYGDSANERKIDSYYIANVKTGYEKDDWALYVYANNLFDKNYEINNYGSGEYEMGDQRVVGINFRYYW</sequence>
<keyword evidence="7" id="KW-0406">Ion transport</keyword>
<keyword evidence="2 11" id="KW-0813">Transport</keyword>
<name>A0A2G1DKA3_9BACT</name>
<keyword evidence="13" id="KW-0732">Signal</keyword>
<comment type="similarity">
    <text evidence="11 12">Belongs to the TonB-dependent receptor family.</text>
</comment>
<proteinExistence type="inferred from homology"/>
<evidence type="ECO:0000313" key="18">
    <source>
        <dbReference type="Proteomes" id="UP000221222"/>
    </source>
</evidence>
<evidence type="ECO:0000313" key="16">
    <source>
        <dbReference type="EMBL" id="AXX91408.1"/>
    </source>
</evidence>
<dbReference type="EMBL" id="NXFY01000003">
    <property type="protein sequence ID" value="PHO18844.1"/>
    <property type="molecule type" value="Genomic_DNA"/>
</dbReference>
<keyword evidence="9 11" id="KW-0472">Membrane</keyword>
<dbReference type="PROSITE" id="PS52016">
    <property type="entry name" value="TONB_DEPENDENT_REC_3"/>
    <property type="match status" value="1"/>
</dbReference>
<dbReference type="GO" id="GO:0006826">
    <property type="term" value="P:iron ion transport"/>
    <property type="evidence" value="ECO:0007669"/>
    <property type="project" value="UniProtKB-KW"/>
</dbReference>
<keyword evidence="3 11" id="KW-1134">Transmembrane beta strand</keyword>
<evidence type="ECO:0000256" key="1">
    <source>
        <dbReference type="ARBA" id="ARBA00004571"/>
    </source>
</evidence>
<evidence type="ECO:0000256" key="13">
    <source>
        <dbReference type="SAM" id="SignalP"/>
    </source>
</evidence>
<reference evidence="17 18" key="1">
    <citation type="submission" date="2017-09" db="EMBL/GenBank/DDBJ databases">
        <title>Arcobacter canalis sp. nov., a new species isolated from a water canal contaminated with urban sewage.</title>
        <authorList>
            <person name="Perez-Cataluna A."/>
            <person name="Salas-Masso N."/>
            <person name="Figueras M.J."/>
        </authorList>
    </citation>
    <scope>NUCLEOTIDE SEQUENCE [LARGE SCALE GENOMIC DNA]</scope>
    <source>
        <strain evidence="17 18">F98-3</strain>
    </source>
</reference>
<evidence type="ECO:0000256" key="9">
    <source>
        <dbReference type="ARBA" id="ARBA00023136"/>
    </source>
</evidence>
<organism evidence="17 18">
    <name type="scientific">Malaciobacter molluscorum LMG 25693</name>
    <dbReference type="NCBI Taxonomy" id="870501"/>
    <lineage>
        <taxon>Bacteria</taxon>
        <taxon>Pseudomonadati</taxon>
        <taxon>Campylobacterota</taxon>
        <taxon>Epsilonproteobacteria</taxon>
        <taxon>Campylobacterales</taxon>
        <taxon>Arcobacteraceae</taxon>
        <taxon>Malaciobacter</taxon>
    </lineage>
</organism>
<keyword evidence="8 12" id="KW-0798">TonB box</keyword>
<evidence type="ECO:0000259" key="14">
    <source>
        <dbReference type="Pfam" id="PF00593"/>
    </source>
</evidence>
<feature type="domain" description="TonB-dependent receptor plug" evidence="15">
    <location>
        <begin position="45"/>
        <end position="153"/>
    </location>
</feature>
<dbReference type="Pfam" id="PF07715">
    <property type="entry name" value="Plug"/>
    <property type="match status" value="1"/>
</dbReference>
<evidence type="ECO:0000256" key="4">
    <source>
        <dbReference type="ARBA" id="ARBA00022496"/>
    </source>
</evidence>
<protein>
    <submittedName>
        <fullName evidence="16">TonB-dependent siderophore receptor</fullName>
    </submittedName>
</protein>
<dbReference type="Pfam" id="PF00593">
    <property type="entry name" value="TonB_dep_Rec_b-barrel"/>
    <property type="match status" value="1"/>
</dbReference>
<dbReference type="InterPro" id="IPR012910">
    <property type="entry name" value="Plug_dom"/>
</dbReference>
<dbReference type="GO" id="GO:0009279">
    <property type="term" value="C:cell outer membrane"/>
    <property type="evidence" value="ECO:0007669"/>
    <property type="project" value="UniProtKB-SubCell"/>
</dbReference>
<evidence type="ECO:0000259" key="15">
    <source>
        <dbReference type="Pfam" id="PF07715"/>
    </source>
</evidence>
<dbReference type="SUPFAM" id="SSF56935">
    <property type="entry name" value="Porins"/>
    <property type="match status" value="1"/>
</dbReference>
<reference evidence="16 19" key="2">
    <citation type="submission" date="2018-08" db="EMBL/GenBank/DDBJ databases">
        <title>Complete genome of the Arcobacter molluscorum type strain LMG 25693.</title>
        <authorList>
            <person name="Miller W.G."/>
            <person name="Yee E."/>
            <person name="Bono J.L."/>
        </authorList>
    </citation>
    <scope>NUCLEOTIDE SEQUENCE [LARGE SCALE GENOMIC DNA]</scope>
    <source>
        <strain evidence="16 19">CECT 7696</strain>
    </source>
</reference>
<evidence type="ECO:0000313" key="19">
    <source>
        <dbReference type="Proteomes" id="UP000262712"/>
    </source>
</evidence>
<dbReference type="PANTHER" id="PTHR32552">
    <property type="entry name" value="FERRICHROME IRON RECEPTOR-RELATED"/>
    <property type="match status" value="1"/>
</dbReference>
<dbReference type="AlphaFoldDB" id="A0A2G1DKA3"/>
<feature type="chain" id="PRO_5044573601" evidence="13">
    <location>
        <begin position="26"/>
        <end position="699"/>
    </location>
</feature>
<evidence type="ECO:0000256" key="6">
    <source>
        <dbReference type="ARBA" id="ARBA00023004"/>
    </source>
</evidence>
<dbReference type="InterPro" id="IPR036942">
    <property type="entry name" value="Beta-barrel_TonB_sf"/>
</dbReference>
<evidence type="ECO:0000256" key="5">
    <source>
        <dbReference type="ARBA" id="ARBA00022692"/>
    </source>
</evidence>
<evidence type="ECO:0000256" key="2">
    <source>
        <dbReference type="ARBA" id="ARBA00022448"/>
    </source>
</evidence>
<comment type="subcellular location">
    <subcellularLocation>
        <location evidence="1 11">Cell outer membrane</location>
        <topology evidence="1 11">Multi-pass membrane protein</topology>
    </subcellularLocation>
</comment>
<dbReference type="Proteomes" id="UP000221222">
    <property type="component" value="Unassembled WGS sequence"/>
</dbReference>
<evidence type="ECO:0000256" key="7">
    <source>
        <dbReference type="ARBA" id="ARBA00023065"/>
    </source>
</evidence>
<dbReference type="CDD" id="cd01347">
    <property type="entry name" value="ligand_gated_channel"/>
    <property type="match status" value="1"/>
</dbReference>
<evidence type="ECO:0000256" key="12">
    <source>
        <dbReference type="RuleBase" id="RU003357"/>
    </source>
</evidence>
<dbReference type="Proteomes" id="UP000262712">
    <property type="component" value="Chromosome"/>
</dbReference>
<feature type="domain" description="TonB-dependent receptor-like beta-barrel" evidence="14">
    <location>
        <begin position="233"/>
        <end position="668"/>
    </location>
</feature>
<accession>A0A2G1DKA3</accession>
<dbReference type="InterPro" id="IPR039426">
    <property type="entry name" value="TonB-dep_rcpt-like"/>
</dbReference>
<evidence type="ECO:0000256" key="3">
    <source>
        <dbReference type="ARBA" id="ARBA00022452"/>
    </source>
</evidence>
<keyword evidence="6" id="KW-0408">Iron</keyword>
<dbReference type="Gene3D" id="2.40.170.20">
    <property type="entry name" value="TonB-dependent receptor, beta-barrel domain"/>
    <property type="match status" value="1"/>
</dbReference>
<dbReference type="KEGG" id="amol:AMOL_0392"/>
<dbReference type="PANTHER" id="PTHR32552:SF81">
    <property type="entry name" value="TONB-DEPENDENT OUTER MEMBRANE RECEPTOR"/>
    <property type="match status" value="1"/>
</dbReference>
<evidence type="ECO:0000256" key="10">
    <source>
        <dbReference type="ARBA" id="ARBA00023237"/>
    </source>
</evidence>
<feature type="signal peptide" evidence="13">
    <location>
        <begin position="1"/>
        <end position="25"/>
    </location>
</feature>
<dbReference type="RefSeq" id="WP_099341603.1">
    <property type="nucleotide sequence ID" value="NZ_CP032098.1"/>
</dbReference>
<evidence type="ECO:0000256" key="8">
    <source>
        <dbReference type="ARBA" id="ARBA00023077"/>
    </source>
</evidence>
<evidence type="ECO:0000256" key="11">
    <source>
        <dbReference type="PROSITE-ProRule" id="PRU01360"/>
    </source>
</evidence>
<keyword evidence="10 11" id="KW-0998">Cell outer membrane</keyword>
<keyword evidence="16" id="KW-0675">Receptor</keyword>
<keyword evidence="18" id="KW-1185">Reference proteome</keyword>
<dbReference type="EMBL" id="CP032098">
    <property type="protein sequence ID" value="AXX91408.1"/>
    <property type="molecule type" value="Genomic_DNA"/>
</dbReference>
<dbReference type="InterPro" id="IPR000531">
    <property type="entry name" value="Beta-barrel_TonB"/>
</dbReference>
<gene>
    <name evidence="16" type="ORF">AMOL_0392</name>
    <name evidence="17" type="ORF">CPU12_03010</name>
</gene>
<evidence type="ECO:0000313" key="17">
    <source>
        <dbReference type="EMBL" id="PHO18844.1"/>
    </source>
</evidence>